<gene>
    <name evidence="1" type="ORF">ACFOSH_37630</name>
</gene>
<dbReference type="RefSeq" id="WP_378245390.1">
    <property type="nucleotide sequence ID" value="NZ_JBHRWK010000081.1"/>
</dbReference>
<sequence length="117" mass="13100">MDNAKPWLLEIRLFTVKSGSREEFDRISREGTIPLMRRLGITVVAHGPSSNNENGYFLLRAFPSEQDRVERSRSLYATDEWLAEYDGPVSSMIEDYDTAVFAANPAALSMLAEPVSG</sequence>
<keyword evidence="2" id="KW-1185">Reference proteome</keyword>
<dbReference type="SUPFAM" id="SSF54909">
    <property type="entry name" value="Dimeric alpha+beta barrel"/>
    <property type="match status" value="1"/>
</dbReference>
<dbReference type="Gene3D" id="3.30.70.100">
    <property type="match status" value="1"/>
</dbReference>
<protein>
    <recommendedName>
        <fullName evidence="3">NIPSNAP family protein</fullName>
    </recommendedName>
</protein>
<comment type="caution">
    <text evidence="1">The sequence shown here is derived from an EMBL/GenBank/DDBJ whole genome shotgun (WGS) entry which is preliminary data.</text>
</comment>
<evidence type="ECO:0000313" key="1">
    <source>
        <dbReference type="EMBL" id="MFC3455188.1"/>
    </source>
</evidence>
<accession>A0ABV7P9U0</accession>
<name>A0ABV7P9U0_9PSEU</name>
<organism evidence="1 2">
    <name type="scientific">Amycolatopsis speibonae</name>
    <dbReference type="NCBI Taxonomy" id="1450224"/>
    <lineage>
        <taxon>Bacteria</taxon>
        <taxon>Bacillati</taxon>
        <taxon>Actinomycetota</taxon>
        <taxon>Actinomycetes</taxon>
        <taxon>Pseudonocardiales</taxon>
        <taxon>Pseudonocardiaceae</taxon>
        <taxon>Amycolatopsis</taxon>
    </lineage>
</organism>
<reference evidence="2" key="1">
    <citation type="journal article" date="2019" name="Int. J. Syst. Evol. Microbiol.">
        <title>The Global Catalogue of Microorganisms (GCM) 10K type strain sequencing project: providing services to taxonomists for standard genome sequencing and annotation.</title>
        <authorList>
            <consortium name="The Broad Institute Genomics Platform"/>
            <consortium name="The Broad Institute Genome Sequencing Center for Infectious Disease"/>
            <person name="Wu L."/>
            <person name="Ma J."/>
        </authorList>
    </citation>
    <scope>NUCLEOTIDE SEQUENCE [LARGE SCALE GENOMIC DNA]</scope>
    <source>
        <strain evidence="2">CGMCC 4.7676</strain>
    </source>
</reference>
<evidence type="ECO:0000313" key="2">
    <source>
        <dbReference type="Proteomes" id="UP001595645"/>
    </source>
</evidence>
<dbReference type="Proteomes" id="UP001595645">
    <property type="component" value="Unassembled WGS sequence"/>
</dbReference>
<proteinExistence type="predicted"/>
<dbReference type="InterPro" id="IPR011008">
    <property type="entry name" value="Dimeric_a/b-barrel"/>
</dbReference>
<dbReference type="EMBL" id="JBHRWK010000081">
    <property type="protein sequence ID" value="MFC3455188.1"/>
    <property type="molecule type" value="Genomic_DNA"/>
</dbReference>
<evidence type="ECO:0008006" key="3">
    <source>
        <dbReference type="Google" id="ProtNLM"/>
    </source>
</evidence>